<dbReference type="InterPro" id="IPR024535">
    <property type="entry name" value="RHGA/B-epi-like_pectate_lyase"/>
</dbReference>
<dbReference type="Proteomes" id="UP000184164">
    <property type="component" value="Unassembled WGS sequence"/>
</dbReference>
<sequence>MKIFSYVLGLLLMITSCENSKHNQLFLDFKEKGVDALLPDFSYAGYKYGETSVPTEKGNEYDVTDYDIYPDIDTDQIQKIQALVDSVGRNGGGVIFFPKGEYLFNAIDGERNFLSIDYSHITLRGEQGTQFVKCQTLIQLEKEPWLSPAIIRVGNKIQGSEKFWGLDSKYNSGTADSCEIYHPDYLVSLKESARKGSTQIITENNSFINSGDFVLVAMYGQKDDESLIKRILSPWKEFESYMTSALESDEKSMPSYQWLVEVEQTKGDTICLKQPLRETIDMKYDPVVAKVPMLTEVGLENIEFTSRWNGHYCHHGCEGSINREALIMDYGWNAIQFVRVAHGWISNVKIKDYVNPIYILDSRNVTIDNLVLDGANGHSGVKFYSHACDNLLQNAVFKASYTHMVSLEGNAYGNVVRKIKYDTEGNVSRGDFDFHGFSYKSFSPPSCNLFELIEGFGHITGGGALENLPHTAAKNTFWNVSLDGLKNGDDVFQYWVYEFERFGSRKSYDDYKYFPGTILVGVKSTQGELVIDKRKDTWNKDWIYVDRLNNSVSPLSLYEAQRNYRLKNNSAAKK</sequence>
<dbReference type="InterPro" id="IPR011050">
    <property type="entry name" value="Pectin_lyase_fold/virulence"/>
</dbReference>
<dbReference type="EMBL" id="FQUM01000001">
    <property type="protein sequence ID" value="SHE36657.1"/>
    <property type="molecule type" value="Genomic_DNA"/>
</dbReference>
<dbReference type="InterPro" id="IPR012334">
    <property type="entry name" value="Pectin_lyas_fold"/>
</dbReference>
<name>A0A1M4SXB8_9BACT</name>
<reference evidence="3 4" key="1">
    <citation type="submission" date="2016-11" db="EMBL/GenBank/DDBJ databases">
        <authorList>
            <person name="Jaros S."/>
            <person name="Januszkiewicz K."/>
            <person name="Wedrychowicz H."/>
        </authorList>
    </citation>
    <scope>NUCLEOTIDE SEQUENCE [LARGE SCALE GENOMIC DNA]</scope>
    <source>
        <strain evidence="3 4">DSM 26910</strain>
    </source>
</reference>
<dbReference type="OrthoDB" id="188639at2"/>
<dbReference type="Pfam" id="PF12708">
    <property type="entry name" value="Pect-lyase_RHGA_epim"/>
    <property type="match status" value="1"/>
</dbReference>
<keyword evidence="3" id="KW-0456">Lyase</keyword>
<feature type="domain" description="DUF4955" evidence="2">
    <location>
        <begin position="443"/>
        <end position="568"/>
    </location>
</feature>
<proteinExistence type="predicted"/>
<dbReference type="PROSITE" id="PS51257">
    <property type="entry name" value="PROKAR_LIPOPROTEIN"/>
    <property type="match status" value="1"/>
</dbReference>
<dbReference type="STRING" id="1484053.SAMN05444274_101175"/>
<dbReference type="Pfam" id="PF16315">
    <property type="entry name" value="DUF4955"/>
    <property type="match status" value="1"/>
</dbReference>
<evidence type="ECO:0000313" key="3">
    <source>
        <dbReference type="EMBL" id="SHE36657.1"/>
    </source>
</evidence>
<dbReference type="InterPro" id="IPR032532">
    <property type="entry name" value="DUF4955"/>
</dbReference>
<accession>A0A1M4SXB8</accession>
<feature type="domain" description="Rhamnogalacturonase A/B/Epimerase-like pectate lyase" evidence="1">
    <location>
        <begin position="63"/>
        <end position="130"/>
    </location>
</feature>
<dbReference type="GO" id="GO:0016829">
    <property type="term" value="F:lyase activity"/>
    <property type="evidence" value="ECO:0007669"/>
    <property type="project" value="UniProtKB-KW"/>
</dbReference>
<dbReference type="SUPFAM" id="SSF51126">
    <property type="entry name" value="Pectin lyase-like"/>
    <property type="match status" value="2"/>
</dbReference>
<dbReference type="AlphaFoldDB" id="A0A1M4SXB8"/>
<protein>
    <submittedName>
        <fullName evidence="3">Pectate lyase superfamily protein</fullName>
    </submittedName>
</protein>
<dbReference type="RefSeq" id="WP_072998080.1">
    <property type="nucleotide sequence ID" value="NZ_FQUM01000001.1"/>
</dbReference>
<gene>
    <name evidence="3" type="ORF">SAMN05444274_101175</name>
</gene>
<evidence type="ECO:0000313" key="4">
    <source>
        <dbReference type="Proteomes" id="UP000184164"/>
    </source>
</evidence>
<dbReference type="Gene3D" id="2.160.20.10">
    <property type="entry name" value="Single-stranded right-handed beta-helix, Pectin lyase-like"/>
    <property type="match status" value="2"/>
</dbReference>
<keyword evidence="4" id="KW-1185">Reference proteome</keyword>
<organism evidence="3 4">
    <name type="scientific">Mariniphaga anaerophila</name>
    <dbReference type="NCBI Taxonomy" id="1484053"/>
    <lineage>
        <taxon>Bacteria</taxon>
        <taxon>Pseudomonadati</taxon>
        <taxon>Bacteroidota</taxon>
        <taxon>Bacteroidia</taxon>
        <taxon>Marinilabiliales</taxon>
        <taxon>Prolixibacteraceae</taxon>
        <taxon>Mariniphaga</taxon>
    </lineage>
</organism>
<evidence type="ECO:0000259" key="2">
    <source>
        <dbReference type="Pfam" id="PF16315"/>
    </source>
</evidence>
<evidence type="ECO:0000259" key="1">
    <source>
        <dbReference type="Pfam" id="PF12708"/>
    </source>
</evidence>